<feature type="compositionally biased region" description="Basic and acidic residues" evidence="5">
    <location>
        <begin position="35"/>
        <end position="59"/>
    </location>
</feature>
<dbReference type="SUPFAM" id="SSF46785">
    <property type="entry name" value="Winged helix' DNA-binding domain"/>
    <property type="match status" value="1"/>
</dbReference>
<dbReference type="Gene3D" id="1.10.10.10">
    <property type="entry name" value="Winged helix-like DNA-binding domain superfamily/Winged helix DNA-binding domain"/>
    <property type="match status" value="1"/>
</dbReference>
<dbReference type="InterPro" id="IPR030456">
    <property type="entry name" value="TF_fork_head_CS_2"/>
</dbReference>
<evidence type="ECO:0000256" key="2">
    <source>
        <dbReference type="ARBA" id="ARBA00023125"/>
    </source>
</evidence>
<feature type="compositionally biased region" description="Basic and acidic residues" evidence="5">
    <location>
        <begin position="140"/>
        <end position="149"/>
    </location>
</feature>
<dbReference type="SMART" id="SM00339">
    <property type="entry name" value="FH"/>
    <property type="match status" value="1"/>
</dbReference>
<evidence type="ECO:0000259" key="6">
    <source>
        <dbReference type="PROSITE" id="PS50039"/>
    </source>
</evidence>
<feature type="domain" description="Fork-head" evidence="6">
    <location>
        <begin position="150"/>
        <end position="244"/>
    </location>
</feature>
<dbReference type="Proteomes" id="UP000886611">
    <property type="component" value="Unassembled WGS sequence"/>
</dbReference>
<dbReference type="PRINTS" id="PR00053">
    <property type="entry name" value="FORKHEAD"/>
</dbReference>
<organism evidence="7 8">
    <name type="scientific">Polypterus senegalus</name>
    <name type="common">Senegal bichir</name>
    <dbReference type="NCBI Taxonomy" id="55291"/>
    <lineage>
        <taxon>Eukaryota</taxon>
        <taxon>Metazoa</taxon>
        <taxon>Chordata</taxon>
        <taxon>Craniata</taxon>
        <taxon>Vertebrata</taxon>
        <taxon>Euteleostomi</taxon>
        <taxon>Actinopterygii</taxon>
        <taxon>Polypteriformes</taxon>
        <taxon>Polypteridae</taxon>
        <taxon>Polypterus</taxon>
    </lineage>
</organism>
<proteinExistence type="predicted"/>
<evidence type="ECO:0000313" key="7">
    <source>
        <dbReference type="EMBL" id="KAG2469509.1"/>
    </source>
</evidence>
<dbReference type="PROSITE" id="PS00658">
    <property type="entry name" value="FORK_HEAD_2"/>
    <property type="match status" value="1"/>
</dbReference>
<dbReference type="InterPro" id="IPR036390">
    <property type="entry name" value="WH_DNA-bd_sf"/>
</dbReference>
<dbReference type="GO" id="GO:0005634">
    <property type="term" value="C:nucleus"/>
    <property type="evidence" value="ECO:0007669"/>
    <property type="project" value="UniProtKB-SubCell"/>
</dbReference>
<dbReference type="PANTHER" id="PTHR46617:SF6">
    <property type="entry name" value="FORKHEAD BOX PROTEIN G1"/>
    <property type="match status" value="1"/>
</dbReference>
<feature type="DNA-binding region" description="Fork-head" evidence="4">
    <location>
        <begin position="150"/>
        <end position="244"/>
    </location>
</feature>
<dbReference type="PANTHER" id="PTHR46617">
    <property type="entry name" value="FORKHEAD BOX PROTEIN G1"/>
    <property type="match status" value="1"/>
</dbReference>
<evidence type="ECO:0000256" key="3">
    <source>
        <dbReference type="ARBA" id="ARBA00034868"/>
    </source>
</evidence>
<evidence type="ECO:0000256" key="4">
    <source>
        <dbReference type="PROSITE-ProRule" id="PRU00089"/>
    </source>
</evidence>
<keyword evidence="2 4" id="KW-0238">DNA-binding</keyword>
<evidence type="ECO:0000256" key="5">
    <source>
        <dbReference type="SAM" id="MobiDB-lite"/>
    </source>
</evidence>
<accession>A0A8X7XLE3</accession>
<dbReference type="InterPro" id="IPR036388">
    <property type="entry name" value="WH-like_DNA-bd_sf"/>
</dbReference>
<dbReference type="PROSITE" id="PS50039">
    <property type="entry name" value="FORK_HEAD_3"/>
    <property type="match status" value="1"/>
</dbReference>
<dbReference type="GO" id="GO:0003700">
    <property type="term" value="F:DNA-binding transcription factor activity"/>
    <property type="evidence" value="ECO:0007669"/>
    <property type="project" value="InterPro"/>
</dbReference>
<comment type="subcellular location">
    <subcellularLocation>
        <location evidence="1 4">Nucleus</location>
    </subcellularLocation>
</comment>
<dbReference type="PROSITE" id="PS00657">
    <property type="entry name" value="FORK_HEAD_1"/>
    <property type="match status" value="1"/>
</dbReference>
<evidence type="ECO:0000256" key="1">
    <source>
        <dbReference type="ARBA" id="ARBA00004123"/>
    </source>
</evidence>
<feature type="region of interest" description="Disordered" evidence="5">
    <location>
        <begin position="129"/>
        <end position="149"/>
    </location>
</feature>
<sequence length="461" mass="49633">METLKETPGSVYKSPFSINSLLRERPLNDGAVNQTRDKASPFHLESSDSPRDPIHGESPLKEWGICANGLTSSAKELVENLIKGAECSSDWVADTKELGDEGAKGQANGSKDFTRGASLNCENVDVTEPSEKGVLSEGATKGEKETKHDKPPFSYNALIMMAIRQSPEKRLTLNGIYEFIIQNFPYYKENKQGWQNSIRHNLSLNKCFVKVPRHYDDPGKGNYWMLDPSSDDVFIGGTTGKLRRRSTASSRAKMGFKRGNRLASSAAAAAAASLAFAGSLYWPMSPFISLQQTPHPRHAGTPLGYTFGSPSSSYAAASVLSQASQQLSSSGVDRLIQGSGEPSYTLPHGHHHQVTAAASFSAASLPCTIPLSTSLNPCSFNLLATGQTSYFFSHHIPHPNGSGTIPTSQMPHATTSPPKLSPVEQFLHASNGSNFSGMSAASDFSGYFTQNHGSSFNGILH</sequence>
<dbReference type="InterPro" id="IPR001766">
    <property type="entry name" value="Fork_head_dom"/>
</dbReference>
<dbReference type="AlphaFoldDB" id="A0A8X7XLE3"/>
<dbReference type="GO" id="GO:1990837">
    <property type="term" value="F:sequence-specific double-stranded DNA binding"/>
    <property type="evidence" value="ECO:0007669"/>
    <property type="project" value="TreeGrafter"/>
</dbReference>
<comment type="caution">
    <text evidence="7">The sequence shown here is derived from an EMBL/GenBank/DDBJ whole genome shotgun (WGS) entry which is preliminary data.</text>
</comment>
<feature type="non-terminal residue" evidence="7">
    <location>
        <position position="461"/>
    </location>
</feature>
<name>A0A8X7XLE3_POLSE</name>
<dbReference type="Pfam" id="PF00250">
    <property type="entry name" value="Forkhead"/>
    <property type="match status" value="1"/>
</dbReference>
<dbReference type="GO" id="GO:0006357">
    <property type="term" value="P:regulation of transcription by RNA polymerase II"/>
    <property type="evidence" value="ECO:0007669"/>
    <property type="project" value="TreeGrafter"/>
</dbReference>
<reference evidence="7 8" key="1">
    <citation type="journal article" date="2021" name="Cell">
        <title>Tracing the genetic footprints of vertebrate landing in non-teleost ray-finned fishes.</title>
        <authorList>
            <person name="Bi X."/>
            <person name="Wang K."/>
            <person name="Yang L."/>
            <person name="Pan H."/>
            <person name="Jiang H."/>
            <person name="Wei Q."/>
            <person name="Fang M."/>
            <person name="Yu H."/>
            <person name="Zhu C."/>
            <person name="Cai Y."/>
            <person name="He Y."/>
            <person name="Gan X."/>
            <person name="Zeng H."/>
            <person name="Yu D."/>
            <person name="Zhu Y."/>
            <person name="Jiang H."/>
            <person name="Qiu Q."/>
            <person name="Yang H."/>
            <person name="Zhang Y.E."/>
            <person name="Wang W."/>
            <person name="Zhu M."/>
            <person name="He S."/>
            <person name="Zhang G."/>
        </authorList>
    </citation>
    <scope>NUCLEOTIDE SEQUENCE [LARGE SCALE GENOMIC DNA]</scope>
    <source>
        <strain evidence="7">Bchr_013</strain>
    </source>
</reference>
<feature type="non-terminal residue" evidence="7">
    <location>
        <position position="1"/>
    </location>
</feature>
<dbReference type="InterPro" id="IPR018122">
    <property type="entry name" value="TF_fork_head_CS_1"/>
</dbReference>
<feature type="region of interest" description="Disordered" evidence="5">
    <location>
        <begin position="23"/>
        <end position="59"/>
    </location>
</feature>
<keyword evidence="4" id="KW-0539">Nucleus</keyword>
<evidence type="ECO:0000313" key="8">
    <source>
        <dbReference type="Proteomes" id="UP000886611"/>
    </source>
</evidence>
<gene>
    <name evidence="7" type="primary">Foxg1_0</name>
    <name evidence="7" type="ORF">GTO96_0003972</name>
</gene>
<dbReference type="InterPro" id="IPR047208">
    <property type="entry name" value="FOXG1"/>
</dbReference>
<keyword evidence="8" id="KW-1185">Reference proteome</keyword>
<dbReference type="FunFam" id="1.10.10.10:FF:000135">
    <property type="entry name" value="forkhead box protein G1"/>
    <property type="match status" value="1"/>
</dbReference>
<dbReference type="CDD" id="cd20021">
    <property type="entry name" value="FH_FOXG"/>
    <property type="match status" value="1"/>
</dbReference>
<protein>
    <recommendedName>
        <fullName evidence="3">Forkhead box protein G1</fullName>
    </recommendedName>
</protein>
<dbReference type="EMBL" id="JAATIS010000220">
    <property type="protein sequence ID" value="KAG2469509.1"/>
    <property type="molecule type" value="Genomic_DNA"/>
</dbReference>